<reference evidence="1" key="1">
    <citation type="submission" date="2019-03" db="EMBL/GenBank/DDBJ databases">
        <title>Single cell metagenomics reveals metabolic interactions within the superorganism composed of flagellate Streblomastix strix and complex community of Bacteroidetes bacteria on its surface.</title>
        <authorList>
            <person name="Treitli S.C."/>
            <person name="Kolisko M."/>
            <person name="Husnik F."/>
            <person name="Keeling P."/>
            <person name="Hampl V."/>
        </authorList>
    </citation>
    <scope>NUCLEOTIDE SEQUENCE</scope>
    <source>
        <strain evidence="1">STM</strain>
    </source>
</reference>
<dbReference type="EMBL" id="SNRY01007082">
    <property type="protein sequence ID" value="KAA6311142.1"/>
    <property type="molecule type" value="Genomic_DNA"/>
</dbReference>
<accession>A0A5J4PPJ4</accession>
<comment type="caution">
    <text evidence="1">The sequence shown here is derived from an EMBL/GenBank/DDBJ whole genome shotgun (WGS) entry which is preliminary data.</text>
</comment>
<protein>
    <submittedName>
        <fullName evidence="1">Uncharacterized protein</fullName>
    </submittedName>
</protein>
<evidence type="ECO:0000313" key="1">
    <source>
        <dbReference type="EMBL" id="KAA6311142.1"/>
    </source>
</evidence>
<dbReference type="AlphaFoldDB" id="A0A5J4PPJ4"/>
<sequence length="49" mass="5740">LSVTNLFVVYLAFVQFDLSTQYANLVVWARYFSGYEVFTTIARFLPVRI</sequence>
<gene>
    <name evidence="1" type="ORF">EZS27_037675</name>
</gene>
<name>A0A5J4PPJ4_9ZZZZ</name>
<proteinExistence type="predicted"/>
<feature type="non-terminal residue" evidence="1">
    <location>
        <position position="1"/>
    </location>
</feature>
<organism evidence="1">
    <name type="scientific">termite gut metagenome</name>
    <dbReference type="NCBI Taxonomy" id="433724"/>
    <lineage>
        <taxon>unclassified sequences</taxon>
        <taxon>metagenomes</taxon>
        <taxon>organismal metagenomes</taxon>
    </lineage>
</organism>